<sequence>MTRLPVCPPQYGRHHAPRQEEVCTNDQLRRRGRYSRIGNGHRRRVGVVGLTAARVVWIEGLDVAVLERRDRTAGRTDTMEVDGPLVDEDEVAVREFRALSVAETRDEA</sequence>
<name>A0A382H2D9_9ZZZZ</name>
<dbReference type="InterPro" id="IPR036188">
    <property type="entry name" value="FAD/NAD-bd_sf"/>
</dbReference>
<dbReference type="EMBL" id="UINC01058765">
    <property type="protein sequence ID" value="SVB81404.1"/>
    <property type="molecule type" value="Genomic_DNA"/>
</dbReference>
<organism evidence="1">
    <name type="scientific">marine metagenome</name>
    <dbReference type="NCBI Taxonomy" id="408172"/>
    <lineage>
        <taxon>unclassified sequences</taxon>
        <taxon>metagenomes</taxon>
        <taxon>ecological metagenomes</taxon>
    </lineage>
</organism>
<dbReference type="SUPFAM" id="SSF51905">
    <property type="entry name" value="FAD/NAD(P)-binding domain"/>
    <property type="match status" value="1"/>
</dbReference>
<proteinExistence type="predicted"/>
<dbReference type="Gene3D" id="3.50.50.60">
    <property type="entry name" value="FAD/NAD(P)-binding domain"/>
    <property type="match status" value="1"/>
</dbReference>
<dbReference type="AlphaFoldDB" id="A0A382H2D9"/>
<gene>
    <name evidence="1" type="ORF">METZ01_LOCUS234258</name>
</gene>
<accession>A0A382H2D9</accession>
<protein>
    <submittedName>
        <fullName evidence="1">Uncharacterized protein</fullName>
    </submittedName>
</protein>
<reference evidence="1" key="1">
    <citation type="submission" date="2018-05" db="EMBL/GenBank/DDBJ databases">
        <authorList>
            <person name="Lanie J.A."/>
            <person name="Ng W.-L."/>
            <person name="Kazmierczak K.M."/>
            <person name="Andrzejewski T.M."/>
            <person name="Davidsen T.M."/>
            <person name="Wayne K.J."/>
            <person name="Tettelin H."/>
            <person name="Glass J.I."/>
            <person name="Rusch D."/>
            <person name="Podicherti R."/>
            <person name="Tsui H.-C.T."/>
            <person name="Winkler M.E."/>
        </authorList>
    </citation>
    <scope>NUCLEOTIDE SEQUENCE</scope>
</reference>
<evidence type="ECO:0000313" key="1">
    <source>
        <dbReference type="EMBL" id="SVB81404.1"/>
    </source>
</evidence>